<dbReference type="PANTHER" id="PTHR45627:SF12">
    <property type="entry name" value="ADENYLATE CYCLASE TYPE 2"/>
    <property type="match status" value="1"/>
</dbReference>
<dbReference type="Gene3D" id="3.30.70.1230">
    <property type="entry name" value="Nucleotide cyclase"/>
    <property type="match status" value="2"/>
</dbReference>
<dbReference type="GO" id="GO:0004016">
    <property type="term" value="F:adenylate cyclase activity"/>
    <property type="evidence" value="ECO:0007669"/>
    <property type="project" value="UniProtKB-EC"/>
</dbReference>
<evidence type="ECO:0000256" key="1">
    <source>
        <dbReference type="ARBA" id="ARBA00001593"/>
    </source>
</evidence>
<dbReference type="SMART" id="SM00044">
    <property type="entry name" value="CYCc"/>
    <property type="match status" value="2"/>
</dbReference>
<dbReference type="EMBL" id="WVUK01000006">
    <property type="protein sequence ID" value="KAF7496492.1"/>
    <property type="molecule type" value="Genomic_DNA"/>
</dbReference>
<feature type="transmembrane region" description="Helical" evidence="17">
    <location>
        <begin position="1103"/>
        <end position="1125"/>
    </location>
</feature>
<feature type="compositionally biased region" description="Polar residues" evidence="16">
    <location>
        <begin position="636"/>
        <end position="674"/>
    </location>
</feature>
<protein>
    <recommendedName>
        <fullName evidence="4">adenylate cyclase</fullName>
        <ecNumber evidence="4">4.6.1.1</ecNumber>
    </recommendedName>
</protein>
<dbReference type="SUPFAM" id="SSF55073">
    <property type="entry name" value="Nucleotide cyclase"/>
    <property type="match status" value="2"/>
</dbReference>
<evidence type="ECO:0000256" key="2">
    <source>
        <dbReference type="ARBA" id="ARBA00001946"/>
    </source>
</evidence>
<dbReference type="GO" id="GO:0005524">
    <property type="term" value="F:ATP binding"/>
    <property type="evidence" value="ECO:0007669"/>
    <property type="project" value="UniProtKB-KW"/>
</dbReference>
<comment type="similarity">
    <text evidence="14">Belongs to the adenylyl cyclase class-4/guanylyl cyclase family.</text>
</comment>
<evidence type="ECO:0000256" key="5">
    <source>
        <dbReference type="ARBA" id="ARBA00022692"/>
    </source>
</evidence>
<keyword evidence="8" id="KW-0067">ATP-binding</keyword>
<feature type="transmembrane region" description="Helical" evidence="17">
    <location>
        <begin position="1077"/>
        <end position="1097"/>
    </location>
</feature>
<accession>A0A834RIB4</accession>
<feature type="domain" description="Guanylate cyclase" evidence="18">
    <location>
        <begin position="712"/>
        <end position="839"/>
    </location>
</feature>
<evidence type="ECO:0000313" key="21">
    <source>
        <dbReference type="Proteomes" id="UP000070412"/>
    </source>
</evidence>
<keyword evidence="7" id="KW-0547">Nucleotide-binding</keyword>
<keyword evidence="12 17" id="KW-0472">Membrane</keyword>
<dbReference type="CDD" id="cd07302">
    <property type="entry name" value="CHD"/>
    <property type="match status" value="2"/>
</dbReference>
<feature type="transmembrane region" description="Helical" evidence="17">
    <location>
        <begin position="1277"/>
        <end position="1295"/>
    </location>
</feature>
<keyword evidence="10 17" id="KW-1133">Transmembrane helix</keyword>
<dbReference type="GO" id="GO:0035556">
    <property type="term" value="P:intracellular signal transduction"/>
    <property type="evidence" value="ECO:0007669"/>
    <property type="project" value="InterPro"/>
</dbReference>
<dbReference type="Pfam" id="PF00211">
    <property type="entry name" value="Guanylate_cyc"/>
    <property type="match status" value="2"/>
</dbReference>
<feature type="transmembrane region" description="Helical" evidence="17">
    <location>
        <begin position="183"/>
        <end position="205"/>
    </location>
</feature>
<dbReference type="PROSITE" id="PS00452">
    <property type="entry name" value="GUANYLATE_CYCLASE_1"/>
    <property type="match status" value="2"/>
</dbReference>
<evidence type="ECO:0000256" key="3">
    <source>
        <dbReference type="ARBA" id="ARBA00004141"/>
    </source>
</evidence>
<feature type="region of interest" description="Disordered" evidence="16">
    <location>
        <begin position="625"/>
        <end position="693"/>
    </location>
</feature>
<dbReference type="EC" id="4.6.1.1" evidence="4"/>
<dbReference type="InterPro" id="IPR018297">
    <property type="entry name" value="A/G_cyclase_CS"/>
</dbReference>
<evidence type="ECO:0000256" key="8">
    <source>
        <dbReference type="ARBA" id="ARBA00022840"/>
    </source>
</evidence>
<dbReference type="InterPro" id="IPR001054">
    <property type="entry name" value="A/G_cyclase"/>
</dbReference>
<keyword evidence="6" id="KW-0479">Metal-binding</keyword>
<feature type="compositionally biased region" description="Basic residues" evidence="16">
    <location>
        <begin position="675"/>
        <end position="684"/>
    </location>
</feature>
<keyword evidence="5 17" id="KW-0812">Transmembrane</keyword>
<evidence type="ECO:0000256" key="14">
    <source>
        <dbReference type="RuleBase" id="RU000405"/>
    </source>
</evidence>
<comment type="catalytic activity">
    <reaction evidence="1">
        <text>ATP = 3',5'-cyclic AMP + diphosphate</text>
        <dbReference type="Rhea" id="RHEA:15389"/>
        <dbReference type="ChEBI" id="CHEBI:30616"/>
        <dbReference type="ChEBI" id="CHEBI:33019"/>
        <dbReference type="ChEBI" id="CHEBI:58165"/>
        <dbReference type="EC" id="4.6.1.1"/>
    </reaction>
</comment>
<evidence type="ECO:0000256" key="16">
    <source>
        <dbReference type="SAM" id="MobiDB-lite"/>
    </source>
</evidence>
<evidence type="ECO:0000256" key="4">
    <source>
        <dbReference type="ARBA" id="ARBA00012201"/>
    </source>
</evidence>
<feature type="compositionally biased region" description="Low complexity" evidence="16">
    <location>
        <begin position="107"/>
        <end position="121"/>
    </location>
</feature>
<feature type="transmembrane region" description="Helical" evidence="17">
    <location>
        <begin position="375"/>
        <end position="396"/>
    </location>
</feature>
<dbReference type="GO" id="GO:0046872">
    <property type="term" value="F:metal ion binding"/>
    <property type="evidence" value="ECO:0007669"/>
    <property type="project" value="UniProtKB-KW"/>
</dbReference>
<feature type="region of interest" description="Disordered" evidence="16">
    <location>
        <begin position="1339"/>
        <end position="1359"/>
    </location>
</feature>
<comment type="subcellular location">
    <subcellularLocation>
        <location evidence="3">Membrane</location>
        <topology evidence="3">Multi-pass membrane protein</topology>
    </subcellularLocation>
</comment>
<comment type="cofactor">
    <cofactor evidence="2">
        <name>Mg(2+)</name>
        <dbReference type="ChEBI" id="CHEBI:18420"/>
    </cofactor>
</comment>
<keyword evidence="15" id="KW-0175">Coiled coil</keyword>
<feature type="coiled-coil region" evidence="15">
    <location>
        <begin position="8"/>
        <end position="35"/>
    </location>
</feature>
<keyword evidence="13 14" id="KW-0456">Lyase</keyword>
<proteinExistence type="inferred from homology"/>
<feature type="compositionally biased region" description="Basic and acidic residues" evidence="16">
    <location>
        <begin position="625"/>
        <end position="635"/>
    </location>
</feature>
<dbReference type="PANTHER" id="PTHR45627">
    <property type="entry name" value="ADENYLATE CYCLASE TYPE 1"/>
    <property type="match status" value="1"/>
</dbReference>
<feature type="compositionally biased region" description="Polar residues" evidence="16">
    <location>
        <begin position="96"/>
        <end position="106"/>
    </location>
</feature>
<keyword evidence="11" id="KW-0115">cAMP biosynthesis</keyword>
<dbReference type="EnsemblMetazoa" id="SSS_377s_mrna">
    <property type="protein sequence ID" value="KAF7496492.1"/>
    <property type="gene ID" value="SSS_377"/>
</dbReference>
<evidence type="ECO:0000313" key="20">
    <source>
        <dbReference type="EnsemblMetazoa" id="KAF7496492.1"/>
    </source>
</evidence>
<evidence type="ECO:0000256" key="7">
    <source>
        <dbReference type="ARBA" id="ARBA00022741"/>
    </source>
</evidence>
<feature type="compositionally biased region" description="Gly residues" evidence="16">
    <location>
        <begin position="122"/>
        <end position="138"/>
    </location>
</feature>
<feature type="region of interest" description="Disordered" evidence="16">
    <location>
        <begin position="80"/>
        <end position="158"/>
    </location>
</feature>
<dbReference type="GO" id="GO:0005886">
    <property type="term" value="C:plasma membrane"/>
    <property type="evidence" value="ECO:0007669"/>
    <property type="project" value="TreeGrafter"/>
</dbReference>
<evidence type="ECO:0000256" key="11">
    <source>
        <dbReference type="ARBA" id="ARBA00022998"/>
    </source>
</evidence>
<organism evidence="19">
    <name type="scientific">Sarcoptes scabiei</name>
    <name type="common">Itch mite</name>
    <name type="synonym">Acarus scabiei</name>
    <dbReference type="NCBI Taxonomy" id="52283"/>
    <lineage>
        <taxon>Eukaryota</taxon>
        <taxon>Metazoa</taxon>
        <taxon>Ecdysozoa</taxon>
        <taxon>Arthropoda</taxon>
        <taxon>Chelicerata</taxon>
        <taxon>Arachnida</taxon>
        <taxon>Acari</taxon>
        <taxon>Acariformes</taxon>
        <taxon>Sarcoptiformes</taxon>
        <taxon>Astigmata</taxon>
        <taxon>Psoroptidia</taxon>
        <taxon>Sarcoptoidea</taxon>
        <taxon>Sarcoptidae</taxon>
        <taxon>Sarcoptinae</taxon>
        <taxon>Sarcoptes</taxon>
    </lineage>
</organism>
<keyword evidence="21" id="KW-1185">Reference proteome</keyword>
<evidence type="ECO:0000256" key="9">
    <source>
        <dbReference type="ARBA" id="ARBA00022842"/>
    </source>
</evidence>
<reference evidence="19" key="2">
    <citation type="submission" date="2020-01" db="EMBL/GenBank/DDBJ databases">
        <authorList>
            <person name="Korhonen P.K.K."/>
            <person name="Guangxu M.G."/>
            <person name="Wang T.W."/>
            <person name="Stroehlein A.J.S."/>
            <person name="Young N.D."/>
            <person name="Ang C.-S.A."/>
            <person name="Fernando D.W.F."/>
            <person name="Lu H.L."/>
            <person name="Taylor S.T."/>
            <person name="Ehtesham M.E.M."/>
            <person name="Najaraj S.H.N."/>
            <person name="Harsha G.H.G."/>
            <person name="Madugundu A.M."/>
            <person name="Renuse S.R."/>
            <person name="Holt D.H."/>
            <person name="Pandey A.P."/>
            <person name="Papenfuss A.P."/>
            <person name="Gasser R.B.G."/>
            <person name="Fischer K.F."/>
        </authorList>
    </citation>
    <scope>NUCLEOTIDE SEQUENCE</scope>
    <source>
        <strain evidence="19">SSS_KF_BRIS2020</strain>
    </source>
</reference>
<name>A0A834RIB4_SARSC</name>
<feature type="transmembrane region" description="Helical" evidence="17">
    <location>
        <begin position="1367"/>
        <end position="1384"/>
    </location>
</feature>
<dbReference type="Proteomes" id="UP000070412">
    <property type="component" value="Unassembled WGS sequence"/>
</dbReference>
<evidence type="ECO:0000313" key="19">
    <source>
        <dbReference type="EMBL" id="KAF7496492.1"/>
    </source>
</evidence>
<dbReference type="InterPro" id="IPR029787">
    <property type="entry name" value="Nucleotide_cyclase"/>
</dbReference>
<reference evidence="21" key="1">
    <citation type="journal article" date="2020" name="PLoS Negl. Trop. Dis.">
        <title>High-quality nuclear genome for Sarcoptes scabiei-A critical resource for a neglected parasite.</title>
        <authorList>
            <person name="Korhonen P.K."/>
            <person name="Gasser R.B."/>
            <person name="Ma G."/>
            <person name="Wang T."/>
            <person name="Stroehlein A.J."/>
            <person name="Young N.D."/>
            <person name="Ang C.S."/>
            <person name="Fernando D.D."/>
            <person name="Lu H.C."/>
            <person name="Taylor S."/>
            <person name="Reynolds S.L."/>
            <person name="Mofiz E."/>
            <person name="Najaraj S.H."/>
            <person name="Gowda H."/>
            <person name="Madugundu A."/>
            <person name="Renuse S."/>
            <person name="Holt D."/>
            <person name="Pandey A."/>
            <person name="Papenfuss A.T."/>
            <person name="Fischer K."/>
        </authorList>
    </citation>
    <scope>NUCLEOTIDE SEQUENCE [LARGE SCALE GENOMIC DNA]</scope>
</reference>
<evidence type="ECO:0000256" key="6">
    <source>
        <dbReference type="ARBA" id="ARBA00022723"/>
    </source>
</evidence>
<dbReference type="OrthoDB" id="10035433at2759"/>
<sequence>MITDSSTNVEVKQQQQQLEKRIEKNQLEIQLIDDNVIKEATMKVPFLSSNENENQTDENIQVLSHSIQIDDDVKTINGLSETKKKSNNQKISNKQRTSNSHGTTAANSNGKIGNGNSSSSSSGGGGGGGGGGDGGNVGGWKRISSKIPQQKQKSDEYCTPSCSDILDLELLNRRYIIQRKIKILGCMTFTINMFVLIYQIVLFTIENNDHNDTLFSIDNFLIYHKATILLPNVIVLIISSLMAFLSSCLMCPLVISTLTNQFCDVSTPKTIEIDSIQIDSNLKKNFDYSAKNNSRLNLPSQRSNNYNKGVADIGVEKTSNETTMLLVNRNHSKSSPSNNVVTTMITSNGDGHQTKIIQSSSSSRTKSFKERLKRYFFSSIFVLFWFWCTLIVFNILNRIFVQESFQSSSLSPSPSSSTATATVELKSKYFNFSRNLFRYESIDVELITCIFAIFYAQSVLPFSILTNLLFQLICFGLYIIMEIIQIVSLKHYPFDLNQEKFIDTLSFFDSDDDHNQYSDLQNHHHHESDRSLADYETSALLREYYLKKIFANIVLLLAFILCTSESRYKLEKENCDTFSGAQKIIDDRIRLEFEREQQEQLLLSVIPAYIAAEVKRRIMDKMDVDRKGARADDGSKTSNIHDQSGRNSQMARGSASNQSLSRGNFMRESSTLTANHHHHHHHGRLGPTDLLPQTPQKQRFHELYVQRHNNVSLLYADIVNFTPLSEQLTASELVRTLNDLFGRFDELAQENQCMRIKILGDCYYCVSGLPVSRPNHAINCVQMGLLMIQAIKMVRDATRVNVDMRIGVHSGNVLCGVIGLRKWQYDVWSDDVTLANHMESGGVPGRVHITEDTLDRLDNRFEVEPGDGHLRDSYLAQHAIKTYLIIDPNKPKPDVKQRAANVKENGDLDVSDSISSPTIAASNSANNIINNNGSNNGSDKINSLNTLEYLKVGKETSEKATPKPHRTFGSGVGSKRFCKWTECGASGWAVDKPFSNISESVIAKNVTQTSIALVEAVLTPTPASLFDTLRSWFACCLPASELQHYHPRKSEIFFLTLHFKDSSIEIPYERYLFLSNFPLNALNIAILMIILATIQFLLLPLNILTLTLILSMMIICTTFTISILVQSIRNYRIPNTRIPKKSTSFYDADQDLENGCSISSLAKQSITQIDYERNRNETSTKRKMLSNLKKLWDKFLDQFDLIIASIKKFTENVMNRNHSSHRIVLFSLSICSTLTIILVMLQHCLTFTNLIVNCTEEPFKIENFSEYDQCRLKLRHYYRISSLAILIFISTSLSHLKLSNRFLLKVFYFLILIVLNLINLNNQIPIRYDNSLSSISISNENEEDDDDHHHHHQNHHSNPIETNQLDAYYTAILLTFFFILIFYVRDRHVEFSSRLNQLWKAKLQVEHEDVETIGGINKILLENILPQHVAQHFLLNNTCCPERTLYHERYNSVAVMFASIPNYHEFYDENDVNKQGLECLRLLNEMICDFDKLLLKPKFSCIEKIKTIGSTYMAAAGLQPGRESFESSNDGYKIHREEHNIISLVEFSIALNNVLQQINRESFQRFRLRVGINHGPVIAGVVGAHKPQYDIWGNTVNVASRMDSHGMMGKIQIPVTTAKLLMEHGYECECRGKIHVKGKGELETYFIKTPTFKDEF</sequence>
<dbReference type="GO" id="GO:0007189">
    <property type="term" value="P:adenylate cyclase-activating G protein-coupled receptor signaling pathway"/>
    <property type="evidence" value="ECO:0007669"/>
    <property type="project" value="TreeGrafter"/>
</dbReference>
<feature type="transmembrane region" description="Helical" evidence="17">
    <location>
        <begin position="233"/>
        <end position="255"/>
    </location>
</feature>
<feature type="transmembrane region" description="Helical" evidence="17">
    <location>
        <begin position="468"/>
        <end position="487"/>
    </location>
</feature>
<keyword evidence="9" id="KW-0460">Magnesium</keyword>
<evidence type="ECO:0000256" key="15">
    <source>
        <dbReference type="SAM" id="Coils"/>
    </source>
</evidence>
<feature type="transmembrane region" description="Helical" evidence="17">
    <location>
        <begin position="1302"/>
        <end position="1320"/>
    </location>
</feature>
<evidence type="ECO:0000256" key="10">
    <source>
        <dbReference type="ARBA" id="ARBA00022989"/>
    </source>
</evidence>
<evidence type="ECO:0000256" key="12">
    <source>
        <dbReference type="ARBA" id="ARBA00023136"/>
    </source>
</evidence>
<dbReference type="FunFam" id="3.30.70.1230:FF:000032">
    <property type="entry name" value="Adenylyl cyclase 78C"/>
    <property type="match status" value="1"/>
</dbReference>
<dbReference type="GO" id="GO:0006171">
    <property type="term" value="P:cAMP biosynthetic process"/>
    <property type="evidence" value="ECO:0007669"/>
    <property type="project" value="UniProtKB-KW"/>
</dbReference>
<feature type="domain" description="Guanylate cyclase" evidence="18">
    <location>
        <begin position="1454"/>
        <end position="1603"/>
    </location>
</feature>
<evidence type="ECO:0000256" key="13">
    <source>
        <dbReference type="ARBA" id="ARBA00023239"/>
    </source>
</evidence>
<reference evidence="20" key="3">
    <citation type="submission" date="2022-06" db="UniProtKB">
        <authorList>
            <consortium name="EnsemblMetazoa"/>
        </authorList>
    </citation>
    <scope>IDENTIFICATION</scope>
</reference>
<dbReference type="SMR" id="A0A834RIB4"/>
<evidence type="ECO:0000259" key="18">
    <source>
        <dbReference type="PROSITE" id="PS50125"/>
    </source>
</evidence>
<gene>
    <name evidence="19" type="primary">SSS_377g</name>
    <name evidence="19" type="ORF">SSS_377</name>
</gene>
<evidence type="ECO:0000256" key="17">
    <source>
        <dbReference type="SAM" id="Phobius"/>
    </source>
</evidence>
<feature type="transmembrane region" description="Helical" evidence="17">
    <location>
        <begin position="1223"/>
        <end position="1241"/>
    </location>
</feature>
<dbReference type="PROSITE" id="PS50125">
    <property type="entry name" value="GUANYLATE_CYCLASE_2"/>
    <property type="match status" value="2"/>
</dbReference>
<dbReference type="GO" id="GO:0007193">
    <property type="term" value="P:adenylate cyclase-inhibiting G protein-coupled receptor signaling pathway"/>
    <property type="evidence" value="ECO:0007669"/>
    <property type="project" value="TreeGrafter"/>
</dbReference>